<evidence type="ECO:0000256" key="1">
    <source>
        <dbReference type="SAM" id="MobiDB-lite"/>
    </source>
</evidence>
<gene>
    <name evidence="2" type="primary">Nfu_g_1_022764</name>
</gene>
<dbReference type="EMBL" id="HADX01012152">
    <property type="protein sequence ID" value="SBP34384.1"/>
    <property type="molecule type" value="Transcribed_RNA"/>
</dbReference>
<feature type="non-terminal residue" evidence="2">
    <location>
        <position position="1"/>
    </location>
</feature>
<feature type="compositionally biased region" description="Polar residues" evidence="1">
    <location>
        <begin position="56"/>
        <end position="68"/>
    </location>
</feature>
<reference evidence="2" key="1">
    <citation type="submission" date="2016-05" db="EMBL/GenBank/DDBJ databases">
        <authorList>
            <person name="Lavstsen T."/>
            <person name="Jespersen J.S."/>
        </authorList>
    </citation>
    <scope>NUCLEOTIDE SEQUENCE</scope>
    <source>
        <tissue evidence="2">Brain</tissue>
    </source>
</reference>
<name>A0A1A7YW21_9TELE</name>
<reference evidence="2" key="2">
    <citation type="submission" date="2016-06" db="EMBL/GenBank/DDBJ databases">
        <title>The genome of a short-lived fish provides insights into sex chromosome evolution and the genetic control of aging.</title>
        <authorList>
            <person name="Reichwald K."/>
            <person name="Felder M."/>
            <person name="Petzold A."/>
            <person name="Koch P."/>
            <person name="Groth M."/>
            <person name="Platzer M."/>
        </authorList>
    </citation>
    <scope>NUCLEOTIDE SEQUENCE</scope>
    <source>
        <tissue evidence="2">Brain</tissue>
    </source>
</reference>
<proteinExistence type="predicted"/>
<protein>
    <submittedName>
        <fullName evidence="2">Uncharacterized protein</fullName>
    </submittedName>
</protein>
<evidence type="ECO:0000313" key="2">
    <source>
        <dbReference type="EMBL" id="SBP34384.1"/>
    </source>
</evidence>
<feature type="compositionally biased region" description="Acidic residues" evidence="1">
    <location>
        <begin position="29"/>
        <end position="38"/>
    </location>
</feature>
<feature type="non-terminal residue" evidence="2">
    <location>
        <position position="82"/>
    </location>
</feature>
<sequence length="82" mass="8866">DPIRSQQLVSEWKQRSMEKRVLGGRWETECEPSEDGSEDSSVGTDDAGSQAMMYQPSVQTARVSSSRNPTPPPASAKAVATP</sequence>
<dbReference type="AlphaFoldDB" id="A0A1A7YW21"/>
<feature type="region of interest" description="Disordered" evidence="1">
    <location>
        <begin position="19"/>
        <end position="82"/>
    </location>
</feature>
<accession>A0A1A7YW21</accession>
<organism evidence="2">
    <name type="scientific">Iconisemion striatum</name>
    <dbReference type="NCBI Taxonomy" id="60296"/>
    <lineage>
        <taxon>Eukaryota</taxon>
        <taxon>Metazoa</taxon>
        <taxon>Chordata</taxon>
        <taxon>Craniata</taxon>
        <taxon>Vertebrata</taxon>
        <taxon>Euteleostomi</taxon>
        <taxon>Actinopterygii</taxon>
        <taxon>Neopterygii</taxon>
        <taxon>Teleostei</taxon>
        <taxon>Neoteleostei</taxon>
        <taxon>Acanthomorphata</taxon>
        <taxon>Ovalentaria</taxon>
        <taxon>Atherinomorphae</taxon>
        <taxon>Cyprinodontiformes</taxon>
        <taxon>Nothobranchiidae</taxon>
        <taxon>Iconisemion</taxon>
    </lineage>
</organism>